<feature type="region of interest" description="Disordered" evidence="1">
    <location>
        <begin position="154"/>
        <end position="202"/>
    </location>
</feature>
<dbReference type="STRING" id="50990.A0A4Y7QID8"/>
<accession>A0A4Y7QID8</accession>
<name>A0A4Y7QID8_9AGAM</name>
<dbReference type="EMBL" id="ML170161">
    <property type="protein sequence ID" value="TDL26650.1"/>
    <property type="molecule type" value="Genomic_DNA"/>
</dbReference>
<evidence type="ECO:0000313" key="2">
    <source>
        <dbReference type="EMBL" id="TDL26650.1"/>
    </source>
</evidence>
<feature type="region of interest" description="Disordered" evidence="1">
    <location>
        <begin position="103"/>
        <end position="142"/>
    </location>
</feature>
<proteinExistence type="predicted"/>
<keyword evidence="3" id="KW-1185">Reference proteome</keyword>
<protein>
    <submittedName>
        <fullName evidence="2">Uncharacterized protein</fullName>
    </submittedName>
</protein>
<organism evidence="2 3">
    <name type="scientific">Rickenella mellea</name>
    <dbReference type="NCBI Taxonomy" id="50990"/>
    <lineage>
        <taxon>Eukaryota</taxon>
        <taxon>Fungi</taxon>
        <taxon>Dikarya</taxon>
        <taxon>Basidiomycota</taxon>
        <taxon>Agaricomycotina</taxon>
        <taxon>Agaricomycetes</taxon>
        <taxon>Hymenochaetales</taxon>
        <taxon>Rickenellaceae</taxon>
        <taxon>Rickenella</taxon>
    </lineage>
</organism>
<dbReference type="VEuPathDB" id="FungiDB:BD410DRAFT_800464"/>
<dbReference type="Proteomes" id="UP000294933">
    <property type="component" value="Unassembled WGS sequence"/>
</dbReference>
<evidence type="ECO:0000256" key="1">
    <source>
        <dbReference type="SAM" id="MobiDB-lite"/>
    </source>
</evidence>
<gene>
    <name evidence="2" type="ORF">BD410DRAFT_800464</name>
</gene>
<dbReference type="AlphaFoldDB" id="A0A4Y7QID8"/>
<reference evidence="2 3" key="1">
    <citation type="submission" date="2018-06" db="EMBL/GenBank/DDBJ databases">
        <title>A transcriptomic atlas of mushroom development highlights an independent origin of complex multicellularity.</title>
        <authorList>
            <consortium name="DOE Joint Genome Institute"/>
            <person name="Krizsan K."/>
            <person name="Almasi E."/>
            <person name="Merenyi Z."/>
            <person name="Sahu N."/>
            <person name="Viragh M."/>
            <person name="Koszo T."/>
            <person name="Mondo S."/>
            <person name="Kiss B."/>
            <person name="Balint B."/>
            <person name="Kues U."/>
            <person name="Barry K."/>
            <person name="Hegedus J.C."/>
            <person name="Henrissat B."/>
            <person name="Johnson J."/>
            <person name="Lipzen A."/>
            <person name="Ohm R."/>
            <person name="Nagy I."/>
            <person name="Pangilinan J."/>
            <person name="Yan J."/>
            <person name="Xiong Y."/>
            <person name="Grigoriev I.V."/>
            <person name="Hibbett D.S."/>
            <person name="Nagy L.G."/>
        </authorList>
    </citation>
    <scope>NUCLEOTIDE SEQUENCE [LARGE SCALE GENOMIC DNA]</scope>
    <source>
        <strain evidence="2 3">SZMC22713</strain>
    </source>
</reference>
<evidence type="ECO:0000313" key="3">
    <source>
        <dbReference type="Proteomes" id="UP000294933"/>
    </source>
</evidence>
<sequence>MPFLRRNVIKSFRAMCVECGIPTAASQESQKYPPIFSVTYSHHDGQRHDAKVDSWHCPLCHIFNGFSTQKMLEAHLEWDHEECDFVWNKKLFRGIEIPHLIINVPQDPGSSSEELSSSSESERETTAPPQSPIFLNRSPSPEQKPFLRASSMNVVVKEQSPPSSPLRPSQAPPPSRRPERPVDRTGQNRYPTPPPYENLEGPSAVYPYLPPGEYSARPGGPKLYDLLNTLSMEPFGVMKWFVLDKEEEIFELCDVRDEDKVMQALWARWIILNRNKFISNYFLGVQAFITQYWREIHKAAGFSALRVWLLVLVSNRFLTGPQFFDILKYYTDQTGMDLWK</sequence>
<feature type="compositionally biased region" description="Pro residues" evidence="1">
    <location>
        <begin position="162"/>
        <end position="175"/>
    </location>
</feature>
<dbReference type="OrthoDB" id="3249923at2759"/>
<feature type="compositionally biased region" description="Low complexity" evidence="1">
    <location>
        <begin position="110"/>
        <end position="119"/>
    </location>
</feature>